<dbReference type="SUPFAM" id="SSF55031">
    <property type="entry name" value="Bacterial exopeptidase dimerisation domain"/>
    <property type="match status" value="1"/>
</dbReference>
<organism evidence="6">
    <name type="scientific">Zea mays</name>
    <name type="common">Maize</name>
    <dbReference type="NCBI Taxonomy" id="4577"/>
    <lineage>
        <taxon>Eukaryota</taxon>
        <taxon>Viridiplantae</taxon>
        <taxon>Streptophyta</taxon>
        <taxon>Embryophyta</taxon>
        <taxon>Tracheophyta</taxon>
        <taxon>Spermatophyta</taxon>
        <taxon>Magnoliopsida</taxon>
        <taxon>Liliopsida</taxon>
        <taxon>Poales</taxon>
        <taxon>Poaceae</taxon>
        <taxon>PACMAD clade</taxon>
        <taxon>Panicoideae</taxon>
        <taxon>Andropogonodae</taxon>
        <taxon>Andropogoneae</taxon>
        <taxon>Tripsacinae</taxon>
        <taxon>Zea</taxon>
    </lineage>
</organism>
<protein>
    <submittedName>
        <fullName evidence="6">IAA-amino acid hydrolase ILR1-like 5</fullName>
    </submittedName>
</protein>
<accession>A0A3L6FPN1</accession>
<name>A0A3L6FPN1_MAIZE</name>
<dbReference type="Gene3D" id="3.40.630.10">
    <property type="entry name" value="Zn peptidases"/>
    <property type="match status" value="2"/>
</dbReference>
<dbReference type="ExpressionAtlas" id="A0A3L6FPN1">
    <property type="expression patterns" value="baseline and differential"/>
</dbReference>
<evidence type="ECO:0000256" key="5">
    <source>
        <dbReference type="SAM" id="SignalP"/>
    </source>
</evidence>
<proteinExistence type="inferred from homology"/>
<dbReference type="GO" id="GO:0016787">
    <property type="term" value="F:hydrolase activity"/>
    <property type="evidence" value="ECO:0007669"/>
    <property type="project" value="UniProtKB-KW"/>
</dbReference>
<dbReference type="EMBL" id="NCVQ01000003">
    <property type="protein sequence ID" value="PWZ36845.1"/>
    <property type="molecule type" value="Genomic_DNA"/>
</dbReference>
<gene>
    <name evidence="6" type="primary">ILL5</name>
    <name evidence="6" type="ORF">Zm00014a_003799</name>
</gene>
<evidence type="ECO:0000256" key="3">
    <source>
        <dbReference type="ARBA" id="ARBA00022729"/>
    </source>
</evidence>
<sequence>MAILLLLLFVLSSASADEYGEELLQRAWGEREWMVSVRRRIHAHPELAFREHRTAALVREELEHLGLPARAVAGTGVVADVGSGAPPFVALRADMDALPLQELVEWEHKSKVDGVMHACGHDVHTAMLLGAAKLLSQRKDQLKGTVRLLFQPAEESGAGASHMIREGVLDGVEAIFAMHVDYRIPTGVIAAHPGPTQAAVCFFEAKIEGKTGMAETPHLNVDPVVVTSLAILSLQQLISREDDPLHSQVVSVTYVKAGKALDATPNLVEFGGTLRSLTTEGLYCLQRRVKEVVEGQAVVHRRKGAVEINSNDYPIYSAVVNDEKLHHHVEDVGRRLLGLDMVKPVEKIMAREDFALYQQLIPGVGIEIKNKKADSVTQLTSLISSLMRMSFHSVVEGQAAVHRCKGAVEIKVEDYPVYPAVVNDEKLHRHVEDVGRGLLGPGKVRPGEKIMAGEDFAFYQQLVPGVMFGIGIRNEEAGSVHSAHNPYFFVDEDVIPVGAALHAAIAELYFTDGPLFRQRRLVVSRSCGWSRVQ</sequence>
<dbReference type="PANTHER" id="PTHR11014:SF140">
    <property type="entry name" value="IAA-AMINO ACID HYDROLASE ILR1-LIKE 3"/>
    <property type="match status" value="1"/>
</dbReference>
<evidence type="ECO:0000256" key="4">
    <source>
        <dbReference type="ARBA" id="ARBA00022801"/>
    </source>
</evidence>
<comment type="caution">
    <text evidence="6">The sequence shown here is derived from an EMBL/GenBank/DDBJ whole genome shotgun (WGS) entry which is preliminary data.</text>
</comment>
<dbReference type="InterPro" id="IPR002933">
    <property type="entry name" value="Peptidase_M20"/>
</dbReference>
<dbReference type="Gene3D" id="3.30.70.360">
    <property type="match status" value="1"/>
</dbReference>
<dbReference type="InterPro" id="IPR044757">
    <property type="entry name" value="ILR1-like_Hyd"/>
</dbReference>
<feature type="chain" id="PRO_5017986016" evidence="5">
    <location>
        <begin position="17"/>
        <end position="533"/>
    </location>
</feature>
<evidence type="ECO:0000313" key="6">
    <source>
        <dbReference type="EMBL" id="PWZ36845.1"/>
    </source>
</evidence>
<dbReference type="Proteomes" id="UP000251960">
    <property type="component" value="Chromosome 2"/>
</dbReference>
<dbReference type="GO" id="GO:0009850">
    <property type="term" value="P:auxin metabolic process"/>
    <property type="evidence" value="ECO:0007669"/>
    <property type="project" value="InterPro"/>
</dbReference>
<dbReference type="AlphaFoldDB" id="A0A3L6FPN1"/>
<comment type="function">
    <text evidence="1">Hydrolyzes certain amino acid conjugates of the plant growth regulator indole-3-acetic acid (IAA).</text>
</comment>
<dbReference type="SUPFAM" id="SSF53187">
    <property type="entry name" value="Zn-dependent exopeptidases"/>
    <property type="match status" value="2"/>
</dbReference>
<dbReference type="CDD" id="cd08017">
    <property type="entry name" value="M20_IAA_Hyd"/>
    <property type="match status" value="1"/>
</dbReference>
<keyword evidence="3 5" id="KW-0732">Signal</keyword>
<keyword evidence="4 6" id="KW-0378">Hydrolase</keyword>
<dbReference type="Pfam" id="PF01546">
    <property type="entry name" value="Peptidase_M20"/>
    <property type="match status" value="2"/>
</dbReference>
<dbReference type="FunFam" id="3.30.70.360:FF:000001">
    <property type="entry name" value="N-acetyldiaminopimelate deacetylase"/>
    <property type="match status" value="1"/>
</dbReference>
<dbReference type="InterPro" id="IPR036264">
    <property type="entry name" value="Bact_exopeptidase_dim_dom"/>
</dbReference>
<dbReference type="PANTHER" id="PTHR11014">
    <property type="entry name" value="PEPTIDASE M20 FAMILY MEMBER"/>
    <property type="match status" value="1"/>
</dbReference>
<feature type="signal peptide" evidence="5">
    <location>
        <begin position="1"/>
        <end position="16"/>
    </location>
</feature>
<comment type="similarity">
    <text evidence="2">Belongs to the peptidase M20 family.</text>
</comment>
<evidence type="ECO:0000256" key="2">
    <source>
        <dbReference type="ARBA" id="ARBA00006153"/>
    </source>
</evidence>
<dbReference type="NCBIfam" id="TIGR01891">
    <property type="entry name" value="amidohydrolases"/>
    <property type="match status" value="1"/>
</dbReference>
<dbReference type="InterPro" id="IPR017439">
    <property type="entry name" value="Amidohydrolase"/>
</dbReference>
<evidence type="ECO:0000256" key="1">
    <source>
        <dbReference type="ARBA" id="ARBA00003007"/>
    </source>
</evidence>
<reference evidence="6" key="1">
    <citation type="journal article" date="2018" name="Nat. Genet.">
        <title>Extensive intraspecific gene order and gene structural variations between Mo17 and other maize genomes.</title>
        <authorList>
            <person name="Sun S."/>
            <person name="Zhou Y."/>
            <person name="Chen J."/>
            <person name="Shi J."/>
            <person name="Zhao H."/>
            <person name="Zhao H."/>
            <person name="Song W."/>
            <person name="Zhang M."/>
            <person name="Cui Y."/>
            <person name="Dong X."/>
            <person name="Liu H."/>
            <person name="Ma X."/>
            <person name="Jiao Y."/>
            <person name="Wang B."/>
            <person name="Wei X."/>
            <person name="Stein J.C."/>
            <person name="Glaubitz J.C."/>
            <person name="Lu F."/>
            <person name="Yu G."/>
            <person name="Liang C."/>
            <person name="Fengler K."/>
            <person name="Li B."/>
            <person name="Rafalski A."/>
            <person name="Schnable P.S."/>
            <person name="Ware D.H."/>
            <person name="Buckler E.S."/>
            <person name="Lai J."/>
        </authorList>
    </citation>
    <scope>NUCLEOTIDE SEQUENCE [LARGE SCALE GENOMIC DNA]</scope>
    <source>
        <tissue evidence="6">Seedling</tissue>
    </source>
</reference>